<name>X1ITM5_9ZZZZ</name>
<accession>X1ITM5</accession>
<dbReference type="EMBL" id="BARU01021516">
    <property type="protein sequence ID" value="GAH60893.1"/>
    <property type="molecule type" value="Genomic_DNA"/>
</dbReference>
<sequence length="72" mass="8454">MAKVDYDEESILPSAKIDKLATKKAKLETKAIMRLVEDIELPKILENYLSGKDINRYYKLDYEIKKLFKKCV</sequence>
<comment type="caution">
    <text evidence="1">The sequence shown here is derived from an EMBL/GenBank/DDBJ whole genome shotgun (WGS) entry which is preliminary data.</text>
</comment>
<organism evidence="1">
    <name type="scientific">marine sediment metagenome</name>
    <dbReference type="NCBI Taxonomy" id="412755"/>
    <lineage>
        <taxon>unclassified sequences</taxon>
        <taxon>metagenomes</taxon>
        <taxon>ecological metagenomes</taxon>
    </lineage>
</organism>
<dbReference type="AlphaFoldDB" id="X1ITM5"/>
<proteinExistence type="predicted"/>
<gene>
    <name evidence="1" type="ORF">S03H2_35202</name>
</gene>
<evidence type="ECO:0000313" key="1">
    <source>
        <dbReference type="EMBL" id="GAH60893.1"/>
    </source>
</evidence>
<protein>
    <submittedName>
        <fullName evidence="1">Uncharacterized protein</fullName>
    </submittedName>
</protein>
<reference evidence="1" key="1">
    <citation type="journal article" date="2014" name="Front. Microbiol.">
        <title>High frequency of phylogenetically diverse reductive dehalogenase-homologous genes in deep subseafloor sedimentary metagenomes.</title>
        <authorList>
            <person name="Kawai M."/>
            <person name="Futagami T."/>
            <person name="Toyoda A."/>
            <person name="Takaki Y."/>
            <person name="Nishi S."/>
            <person name="Hori S."/>
            <person name="Arai W."/>
            <person name="Tsubouchi T."/>
            <person name="Morono Y."/>
            <person name="Uchiyama I."/>
            <person name="Ito T."/>
            <person name="Fujiyama A."/>
            <person name="Inagaki F."/>
            <person name="Takami H."/>
        </authorList>
    </citation>
    <scope>NUCLEOTIDE SEQUENCE</scope>
    <source>
        <strain evidence="1">Expedition CK06-06</strain>
    </source>
</reference>